<dbReference type="EMBL" id="FNTJ01000001">
    <property type="protein sequence ID" value="SEB54586.1"/>
    <property type="molecule type" value="Genomic_DNA"/>
</dbReference>
<gene>
    <name evidence="1" type="ORF">SAMN05216178_1116</name>
</gene>
<keyword evidence="2" id="KW-1185">Reference proteome</keyword>
<reference evidence="2" key="1">
    <citation type="submission" date="2016-10" db="EMBL/GenBank/DDBJ databases">
        <authorList>
            <person name="Varghese N."/>
            <person name="Submissions S."/>
        </authorList>
    </citation>
    <scope>NUCLEOTIDE SEQUENCE [LARGE SCALE GENOMIC DNA]</scope>
    <source>
        <strain evidence="2">DSM 9751</strain>
    </source>
</reference>
<sequence length="59" mass="6328">MVLLHQALRLTITMPRLLSGLRGSLSSFFQCGCDIAGRASGSRGRFLICFRLGLTLGGT</sequence>
<protein>
    <submittedName>
        <fullName evidence="1">Uncharacterized protein</fullName>
    </submittedName>
</protein>
<dbReference type="Proteomes" id="UP000198982">
    <property type="component" value="Unassembled WGS sequence"/>
</dbReference>
<proteinExistence type="predicted"/>
<evidence type="ECO:0000313" key="1">
    <source>
        <dbReference type="EMBL" id="SEB54586.1"/>
    </source>
</evidence>
<evidence type="ECO:0000313" key="2">
    <source>
        <dbReference type="Proteomes" id="UP000198982"/>
    </source>
</evidence>
<organism evidence="1 2">
    <name type="scientific">Pseudomonas saponiphila</name>
    <dbReference type="NCBI Taxonomy" id="556534"/>
    <lineage>
        <taxon>Bacteria</taxon>
        <taxon>Pseudomonadati</taxon>
        <taxon>Pseudomonadota</taxon>
        <taxon>Gammaproteobacteria</taxon>
        <taxon>Pseudomonadales</taxon>
        <taxon>Pseudomonadaceae</taxon>
        <taxon>Pseudomonas</taxon>
    </lineage>
</organism>
<accession>A0A1H4K8G8</accession>
<dbReference type="AlphaFoldDB" id="A0A1H4K8G8"/>
<name>A0A1H4K8G8_9PSED</name>